<dbReference type="InterPro" id="IPR002109">
    <property type="entry name" value="Glutaredoxin"/>
</dbReference>
<evidence type="ECO:0000259" key="1">
    <source>
        <dbReference type="PROSITE" id="PS50404"/>
    </source>
</evidence>
<dbReference type="EMBL" id="PFMR01000062">
    <property type="protein sequence ID" value="PIZ17929.1"/>
    <property type="molecule type" value="Genomic_DNA"/>
</dbReference>
<evidence type="ECO:0000313" key="3">
    <source>
        <dbReference type="Proteomes" id="UP000229307"/>
    </source>
</evidence>
<dbReference type="PANTHER" id="PTHR34386:SF1">
    <property type="entry name" value="GLUTAREDOXIN-LIKE PROTEIN NRDH"/>
    <property type="match status" value="1"/>
</dbReference>
<dbReference type="Pfam" id="PF00462">
    <property type="entry name" value="Glutaredoxin"/>
    <property type="match status" value="1"/>
</dbReference>
<dbReference type="CDD" id="cd02976">
    <property type="entry name" value="NrdH"/>
    <property type="match status" value="1"/>
</dbReference>
<dbReference type="InterPro" id="IPR051548">
    <property type="entry name" value="Grx-like_ET"/>
</dbReference>
<organism evidence="2 3">
    <name type="scientific">Candidatus Desantisbacteria bacterium CG_4_10_14_0_8_um_filter_48_22</name>
    <dbReference type="NCBI Taxonomy" id="1974543"/>
    <lineage>
        <taxon>Bacteria</taxon>
        <taxon>Candidatus Desantisiibacteriota</taxon>
    </lineage>
</organism>
<dbReference type="GO" id="GO:0045454">
    <property type="term" value="P:cell redox homeostasis"/>
    <property type="evidence" value="ECO:0007669"/>
    <property type="project" value="TreeGrafter"/>
</dbReference>
<comment type="caution">
    <text evidence="2">The sequence shown here is derived from an EMBL/GenBank/DDBJ whole genome shotgun (WGS) entry which is preliminary data.</text>
</comment>
<dbReference type="PANTHER" id="PTHR34386">
    <property type="entry name" value="GLUTAREDOXIN"/>
    <property type="match status" value="1"/>
</dbReference>
<dbReference type="InterPro" id="IPR036249">
    <property type="entry name" value="Thioredoxin-like_sf"/>
</dbReference>
<dbReference type="Gene3D" id="3.40.30.10">
    <property type="entry name" value="Glutaredoxin"/>
    <property type="match status" value="1"/>
</dbReference>
<gene>
    <name evidence="2" type="ORF">COY52_02000</name>
</gene>
<dbReference type="Proteomes" id="UP000229307">
    <property type="component" value="Unassembled WGS sequence"/>
</dbReference>
<sequence>MGYEKFIKQVSGKKKSDLMLFTLTTCGWCQKTKKLLKELGVEYKYVDVDLLEDKDKQEAQKIMTRWNPRCSFPTLVINNTRAITGFQEDQLKELADNA</sequence>
<accession>A0A2M7SEK4</accession>
<dbReference type="InterPro" id="IPR004045">
    <property type="entry name" value="Glutathione_S-Trfase_N"/>
</dbReference>
<dbReference type="SUPFAM" id="SSF52833">
    <property type="entry name" value="Thioredoxin-like"/>
    <property type="match status" value="1"/>
</dbReference>
<evidence type="ECO:0000313" key="2">
    <source>
        <dbReference type="EMBL" id="PIZ17929.1"/>
    </source>
</evidence>
<name>A0A2M7SEK4_9BACT</name>
<dbReference type="GO" id="GO:0009055">
    <property type="term" value="F:electron transfer activity"/>
    <property type="evidence" value="ECO:0007669"/>
    <property type="project" value="TreeGrafter"/>
</dbReference>
<reference evidence="3" key="1">
    <citation type="submission" date="2017-09" db="EMBL/GenBank/DDBJ databases">
        <title>Depth-based differentiation of microbial function through sediment-hosted aquifers and enrichment of novel symbionts in the deep terrestrial subsurface.</title>
        <authorList>
            <person name="Probst A.J."/>
            <person name="Ladd B."/>
            <person name="Jarett J.K."/>
            <person name="Geller-Mcgrath D.E."/>
            <person name="Sieber C.M.K."/>
            <person name="Emerson J.B."/>
            <person name="Anantharaman K."/>
            <person name="Thomas B.C."/>
            <person name="Malmstrom R."/>
            <person name="Stieglmeier M."/>
            <person name="Klingl A."/>
            <person name="Woyke T."/>
            <person name="Ryan C.M."/>
            <person name="Banfield J.F."/>
        </authorList>
    </citation>
    <scope>NUCLEOTIDE SEQUENCE [LARGE SCALE GENOMIC DNA]</scope>
</reference>
<protein>
    <submittedName>
        <fullName evidence="2">Glutaredoxin family protein</fullName>
    </submittedName>
</protein>
<dbReference type="PROSITE" id="PS51354">
    <property type="entry name" value="GLUTAREDOXIN_2"/>
    <property type="match status" value="1"/>
</dbReference>
<dbReference type="PROSITE" id="PS00194">
    <property type="entry name" value="THIOREDOXIN_1"/>
    <property type="match status" value="1"/>
</dbReference>
<feature type="domain" description="GST N-terminal" evidence="1">
    <location>
        <begin position="16"/>
        <end position="98"/>
    </location>
</feature>
<proteinExistence type="predicted"/>
<dbReference type="InterPro" id="IPR017937">
    <property type="entry name" value="Thioredoxin_CS"/>
</dbReference>
<dbReference type="PROSITE" id="PS50404">
    <property type="entry name" value="GST_NTER"/>
    <property type="match status" value="1"/>
</dbReference>
<dbReference type="AlphaFoldDB" id="A0A2M7SEK4"/>